<dbReference type="RefSeq" id="WP_258569570.1">
    <property type="nucleotide sequence ID" value="NZ_JAKUDN010000002.1"/>
</dbReference>
<dbReference type="InterPro" id="IPR008258">
    <property type="entry name" value="Transglycosylase_SLT_dom_1"/>
</dbReference>
<dbReference type="Pfam" id="PF01464">
    <property type="entry name" value="SLT"/>
    <property type="match status" value="1"/>
</dbReference>
<organism evidence="2 3">
    <name type="scientific">Candidatus Synchoanobacter obligatus</name>
    <dbReference type="NCBI Taxonomy" id="2919597"/>
    <lineage>
        <taxon>Bacteria</taxon>
        <taxon>Pseudomonadati</taxon>
        <taxon>Pseudomonadota</taxon>
        <taxon>Gammaproteobacteria</taxon>
        <taxon>Candidatus Comchoanobacterales</taxon>
        <taxon>Candidatus Comchoanobacteraceae</taxon>
        <taxon>Candidatus Synchoanobacter</taxon>
    </lineage>
</organism>
<dbReference type="InterPro" id="IPR036779">
    <property type="entry name" value="LysM_dom_sf"/>
</dbReference>
<dbReference type="Gene3D" id="3.10.350.10">
    <property type="entry name" value="LysM domain"/>
    <property type="match status" value="3"/>
</dbReference>
<dbReference type="EMBL" id="JAKUDN010000002">
    <property type="protein sequence ID" value="MCP8352465.1"/>
    <property type="molecule type" value="Genomic_DNA"/>
</dbReference>
<dbReference type="InterPro" id="IPR023346">
    <property type="entry name" value="Lysozyme-like_dom_sf"/>
</dbReference>
<dbReference type="InterPro" id="IPR018392">
    <property type="entry name" value="LysM"/>
</dbReference>
<dbReference type="SMART" id="SM00257">
    <property type="entry name" value="LysM"/>
    <property type="match status" value="3"/>
</dbReference>
<dbReference type="SUPFAM" id="SSF54106">
    <property type="entry name" value="LysM domain"/>
    <property type="match status" value="3"/>
</dbReference>
<dbReference type="CDD" id="cd00118">
    <property type="entry name" value="LysM"/>
    <property type="match status" value="2"/>
</dbReference>
<dbReference type="PANTHER" id="PTHR33734:SF22">
    <property type="entry name" value="MEMBRANE-BOUND LYTIC MUREIN TRANSGLYCOSYLASE D"/>
    <property type="match status" value="1"/>
</dbReference>
<dbReference type="PROSITE" id="PS51257">
    <property type="entry name" value="PROKAR_LIPOPROTEIN"/>
    <property type="match status" value="1"/>
</dbReference>
<protein>
    <submittedName>
        <fullName evidence="2">LysM peptidoglycan-binding domain-containing protein</fullName>
    </submittedName>
</protein>
<keyword evidence="3" id="KW-1185">Reference proteome</keyword>
<feature type="domain" description="LysM" evidence="1">
    <location>
        <begin position="369"/>
        <end position="412"/>
    </location>
</feature>
<proteinExistence type="predicted"/>
<evidence type="ECO:0000313" key="3">
    <source>
        <dbReference type="Proteomes" id="UP001320768"/>
    </source>
</evidence>
<gene>
    <name evidence="2" type="ORF">MKS91_04085</name>
</gene>
<accession>A0ABT1L5L9</accession>
<reference evidence="2 3" key="1">
    <citation type="journal article" date="2022" name="Nat. Microbiol.">
        <title>The microbiome of a bacterivorous marine choanoflagellate contains a resource-demanding obligate bacterial associate.</title>
        <authorList>
            <person name="Needham D.M."/>
            <person name="Poirier C."/>
            <person name="Bachy C."/>
            <person name="George E.E."/>
            <person name="Wilken S."/>
            <person name="Yung C.C.M."/>
            <person name="Limardo A.J."/>
            <person name="Morando M."/>
            <person name="Sudek L."/>
            <person name="Malmstrom R.R."/>
            <person name="Keeling P.J."/>
            <person name="Santoro A.E."/>
            <person name="Worden A.Z."/>
        </authorList>
    </citation>
    <scope>NUCLEOTIDE SEQUENCE [LARGE SCALE GENOMIC DNA]</scope>
    <source>
        <strain evidence="2 3">Comchoano-2</strain>
    </source>
</reference>
<feature type="domain" description="LysM" evidence="1">
    <location>
        <begin position="422"/>
        <end position="465"/>
    </location>
</feature>
<evidence type="ECO:0000259" key="1">
    <source>
        <dbReference type="PROSITE" id="PS51782"/>
    </source>
</evidence>
<feature type="domain" description="LysM" evidence="1">
    <location>
        <begin position="300"/>
        <end position="343"/>
    </location>
</feature>
<name>A0ABT1L5L9_9GAMM</name>
<dbReference type="PROSITE" id="PS51782">
    <property type="entry name" value="LYSM"/>
    <property type="match status" value="3"/>
</dbReference>
<sequence>MQRYQTLLCLGISLSTLSGCGSYFNEPQEHAADSQSCPTAAYVDSEFHLTASNEYLTQIDHQAISQALIQKQHMLHYVMAACQAAKVPSDIALIPLLDSQYQNTLTTNNNTGIWQLSPTMAQNLSLTNGYWFDARQDLQQSTDAVIAYMQFLHTTLGNDWTLALTAYHTGLQPVLDAVNTNKRMGKDISLDALPIDADAKAYTTKLQAVLQVYRHNQDKLDETITVKHVDFPGQLEIDQLAKVAEIDPLSLEEINSGFKRHLSDPDGPHQILVQSTDYKALKTITHDASKLRQVSKSNWNYHIVSPNESLSVIAHNFDTSVAEIKRVNHLKNDIIRVNQKLLIPEHTHRSAPKETIGSINQFSPEPQRIVHTVKKKETLYHISQKYHVDIDNIVAWNNLESPAIRPNQTIVVWKYTPADTAHFYTVKVNDSLTKIARDHRVSLKALKDANQLKSNIIHPQDRLVIPSVNKG</sequence>
<dbReference type="SUPFAM" id="SSF53955">
    <property type="entry name" value="Lysozyme-like"/>
    <property type="match status" value="1"/>
</dbReference>
<dbReference type="Pfam" id="PF01476">
    <property type="entry name" value="LysM"/>
    <property type="match status" value="3"/>
</dbReference>
<dbReference type="PANTHER" id="PTHR33734">
    <property type="entry name" value="LYSM DOMAIN-CONTAINING GPI-ANCHORED PROTEIN 2"/>
    <property type="match status" value="1"/>
</dbReference>
<comment type="caution">
    <text evidence="2">The sequence shown here is derived from an EMBL/GenBank/DDBJ whole genome shotgun (WGS) entry which is preliminary data.</text>
</comment>
<dbReference type="Proteomes" id="UP001320768">
    <property type="component" value="Unassembled WGS sequence"/>
</dbReference>
<evidence type="ECO:0000313" key="2">
    <source>
        <dbReference type="EMBL" id="MCP8352465.1"/>
    </source>
</evidence>
<dbReference type="Gene3D" id="1.10.530.10">
    <property type="match status" value="1"/>
</dbReference>